<reference evidence="1 2" key="1">
    <citation type="journal article" date="2012" name="J. Virol.">
        <title>Complete Genome Sequence of the Enterobacter cancerogenus Bacteriophage Enc34.</title>
        <authorList>
            <person name="Kazaks A."/>
            <person name="Dislers A."/>
            <person name="Lipowsky G."/>
            <person name="Nikolajeva V."/>
            <person name="Tars K."/>
        </authorList>
    </citation>
    <scope>NUCLEOTIDE SEQUENCE [LARGE SCALE GENOMIC DNA]</scope>
</reference>
<dbReference type="Proteomes" id="UP000008024">
    <property type="component" value="Segment"/>
</dbReference>
<evidence type="ECO:0000313" key="2">
    <source>
        <dbReference type="Proteomes" id="UP000008024"/>
    </source>
</evidence>
<accession>H6WYK7</accession>
<organism evidence="1 2">
    <name type="scientific">Hafnia phage Enc34</name>
    <dbReference type="NCBI Taxonomy" id="1150990"/>
    <lineage>
        <taxon>Viruses</taxon>
        <taxon>Duplodnaviria</taxon>
        <taxon>Heunggongvirae</taxon>
        <taxon>Uroviricota</taxon>
        <taxon>Caudoviricetes</taxon>
        <taxon>Casjensviridae</taxon>
        <taxon>Enchivirus</taxon>
        <taxon>Enchivirus Enc34</taxon>
    </lineage>
</organism>
<name>H6WYK7_9CAUD</name>
<dbReference type="OrthoDB" id="6005at10239"/>
<dbReference type="RefSeq" id="YP_007007050.1">
    <property type="nucleotide sequence ID" value="NC_019524.2"/>
</dbReference>
<dbReference type="KEGG" id="vg:14014043"/>
<keyword evidence="2" id="KW-1185">Reference proteome</keyword>
<proteinExistence type="predicted"/>
<protein>
    <submittedName>
        <fullName evidence="1">Uncharacterized protein</fullName>
    </submittedName>
</protein>
<dbReference type="EMBL" id="JQ340774">
    <property type="protein sequence ID" value="AFB84062.1"/>
    <property type="molecule type" value="Genomic_DNA"/>
</dbReference>
<dbReference type="GeneID" id="14014043"/>
<sequence length="347" mass="38540">MTSKSYTKVAGEVDGLVSATPTLDVINAFEALRHDLGITGVVPPQAACDHIRKMYKTSLEQKVTLSQIRSALGMAAVEAAQDSFESVPDHQLPGIVSDCYTSYKFHRELLKDAPHLHSETLSLFLVTAAEMLKALANGEHGRPPLAWMAENWEGRCKQSIREHIRAGNYVDAMNYLMFANHHDWSMTGFGPGSKSKSGLREDICDYLSMDRGTTTAGQILDKIKELSEYASMAQPDGPVVSYEFASPRDLKNYQSLCDVLFGALHQAAYGKGRERHANDDPFESQRMQVISDQVGSVSGMAYQVVKKVTEALNMPTVEQQERELYGAINYTAGMLIWLKRHDEDNEV</sequence>
<evidence type="ECO:0000313" key="1">
    <source>
        <dbReference type="EMBL" id="AFB84062.1"/>
    </source>
</evidence>